<evidence type="ECO:0000313" key="9">
    <source>
        <dbReference type="EMBL" id="TDQ47506.1"/>
    </source>
</evidence>
<dbReference type="SMART" id="SM00267">
    <property type="entry name" value="GGDEF"/>
    <property type="match status" value="1"/>
</dbReference>
<dbReference type="Gene3D" id="1.25.40.10">
    <property type="entry name" value="Tetratricopeptide repeat domain"/>
    <property type="match status" value="2"/>
</dbReference>
<comment type="catalytic activity">
    <reaction evidence="4">
        <text>2 GTP = 3',3'-c-di-GMP + 2 diphosphate</text>
        <dbReference type="Rhea" id="RHEA:24898"/>
        <dbReference type="ChEBI" id="CHEBI:33019"/>
        <dbReference type="ChEBI" id="CHEBI:37565"/>
        <dbReference type="ChEBI" id="CHEBI:58805"/>
        <dbReference type="EC" id="2.7.7.65"/>
    </reaction>
</comment>
<dbReference type="SUPFAM" id="SSF48452">
    <property type="entry name" value="TPR-like"/>
    <property type="match status" value="1"/>
</dbReference>
<dbReference type="PROSITE" id="PS50005">
    <property type="entry name" value="TPR"/>
    <property type="match status" value="2"/>
</dbReference>
<evidence type="ECO:0000256" key="5">
    <source>
        <dbReference type="PROSITE-ProRule" id="PRU00339"/>
    </source>
</evidence>
<evidence type="ECO:0000256" key="1">
    <source>
        <dbReference type="ARBA" id="ARBA00001946"/>
    </source>
</evidence>
<evidence type="ECO:0000259" key="8">
    <source>
        <dbReference type="PROSITE" id="PS50887"/>
    </source>
</evidence>
<reference evidence="9 10" key="1">
    <citation type="submission" date="2019-03" db="EMBL/GenBank/DDBJ databases">
        <title>Genomic Encyclopedia of Type Strains, Phase IV (KMG-IV): sequencing the most valuable type-strain genomes for metagenomic binning, comparative biology and taxonomic classification.</title>
        <authorList>
            <person name="Goeker M."/>
        </authorList>
    </citation>
    <scope>NUCLEOTIDE SEQUENCE [LARGE SCALE GENOMIC DNA]</scope>
    <source>
        <strain evidence="9 10">DSM 103792</strain>
    </source>
</reference>
<dbReference type="AlphaFoldDB" id="A0A4R6UMT7"/>
<dbReference type="SMART" id="SM00028">
    <property type="entry name" value="TPR"/>
    <property type="match status" value="7"/>
</dbReference>
<dbReference type="InterPro" id="IPR050469">
    <property type="entry name" value="Diguanylate_Cyclase"/>
</dbReference>
<evidence type="ECO:0000256" key="4">
    <source>
        <dbReference type="ARBA" id="ARBA00034247"/>
    </source>
</evidence>
<evidence type="ECO:0000256" key="7">
    <source>
        <dbReference type="SAM" id="Phobius"/>
    </source>
</evidence>
<dbReference type="GO" id="GO:0005886">
    <property type="term" value="C:plasma membrane"/>
    <property type="evidence" value="ECO:0007669"/>
    <property type="project" value="UniProtKB-SubCell"/>
</dbReference>
<keyword evidence="7" id="KW-1133">Transmembrane helix</keyword>
<evidence type="ECO:0000256" key="6">
    <source>
        <dbReference type="SAM" id="Coils"/>
    </source>
</evidence>
<name>A0A4R6UMT7_9GAMM</name>
<organism evidence="9 10">
    <name type="scientific">Permianibacter aggregans</name>
    <dbReference type="NCBI Taxonomy" id="1510150"/>
    <lineage>
        <taxon>Bacteria</taxon>
        <taxon>Pseudomonadati</taxon>
        <taxon>Pseudomonadota</taxon>
        <taxon>Gammaproteobacteria</taxon>
        <taxon>Pseudomonadales</taxon>
        <taxon>Pseudomonadaceae</taxon>
        <taxon>Permianibacter</taxon>
    </lineage>
</organism>
<dbReference type="GO" id="GO:0052621">
    <property type="term" value="F:diguanylate cyclase activity"/>
    <property type="evidence" value="ECO:0007669"/>
    <property type="project" value="UniProtKB-EC"/>
</dbReference>
<dbReference type="PANTHER" id="PTHR45138">
    <property type="entry name" value="REGULATORY COMPONENTS OF SENSORY TRANSDUCTION SYSTEM"/>
    <property type="match status" value="1"/>
</dbReference>
<accession>A0A4R6UMT7</accession>
<comment type="subcellular location">
    <subcellularLocation>
        <location evidence="2">Cell inner membrane</location>
    </subcellularLocation>
</comment>
<dbReference type="SUPFAM" id="SSF55073">
    <property type="entry name" value="Nucleotide cyclase"/>
    <property type="match status" value="1"/>
</dbReference>
<comment type="cofactor">
    <cofactor evidence="1">
        <name>Mg(2+)</name>
        <dbReference type="ChEBI" id="CHEBI:18420"/>
    </cofactor>
</comment>
<keyword evidence="7" id="KW-0812">Transmembrane</keyword>
<dbReference type="InterPro" id="IPR000160">
    <property type="entry name" value="GGDEF_dom"/>
</dbReference>
<keyword evidence="10" id="KW-1185">Reference proteome</keyword>
<dbReference type="PANTHER" id="PTHR45138:SF9">
    <property type="entry name" value="DIGUANYLATE CYCLASE DGCM-RELATED"/>
    <property type="match status" value="1"/>
</dbReference>
<dbReference type="RefSeq" id="WP_133591170.1">
    <property type="nucleotide sequence ID" value="NZ_CP037953.1"/>
</dbReference>
<feature type="coiled-coil region" evidence="6">
    <location>
        <begin position="83"/>
        <end position="110"/>
    </location>
</feature>
<dbReference type="EMBL" id="SNYM01000010">
    <property type="protein sequence ID" value="TDQ47506.1"/>
    <property type="molecule type" value="Genomic_DNA"/>
</dbReference>
<keyword evidence="7" id="KW-0472">Membrane</keyword>
<dbReference type="FunFam" id="3.30.70.270:FF:000001">
    <property type="entry name" value="Diguanylate cyclase domain protein"/>
    <property type="match status" value="1"/>
</dbReference>
<dbReference type="NCBIfam" id="TIGR00254">
    <property type="entry name" value="GGDEF"/>
    <property type="match status" value="1"/>
</dbReference>
<comment type="caution">
    <text evidence="9">The sequence shown here is derived from an EMBL/GenBank/DDBJ whole genome shotgun (WGS) entry which is preliminary data.</text>
</comment>
<dbReference type="OrthoDB" id="9812260at2"/>
<evidence type="ECO:0000256" key="2">
    <source>
        <dbReference type="ARBA" id="ARBA00004533"/>
    </source>
</evidence>
<gene>
    <name evidence="9" type="ORF">EV696_11098</name>
</gene>
<dbReference type="InterPro" id="IPR019734">
    <property type="entry name" value="TPR_rpt"/>
</dbReference>
<dbReference type="Proteomes" id="UP000295375">
    <property type="component" value="Unassembled WGS sequence"/>
</dbReference>
<keyword evidence="6" id="KW-0175">Coiled coil</keyword>
<dbReference type="Gene3D" id="3.30.70.270">
    <property type="match status" value="1"/>
</dbReference>
<feature type="domain" description="GGDEF" evidence="8">
    <location>
        <begin position="530"/>
        <end position="662"/>
    </location>
</feature>
<dbReference type="Pfam" id="PF13424">
    <property type="entry name" value="TPR_12"/>
    <property type="match status" value="1"/>
</dbReference>
<dbReference type="Pfam" id="PF00990">
    <property type="entry name" value="GGDEF"/>
    <property type="match status" value="1"/>
</dbReference>
<dbReference type="InterPro" id="IPR011990">
    <property type="entry name" value="TPR-like_helical_dom_sf"/>
</dbReference>
<feature type="transmembrane region" description="Helical" evidence="7">
    <location>
        <begin position="466"/>
        <end position="487"/>
    </location>
</feature>
<proteinExistence type="predicted"/>
<sequence length="662" mass="75108">MSARRLKSRLFVSLPAWFRAGFARLGAHQQWRKHLPFMLMPWLLSGALMAAPANNETQKSPDPKAEQVRQLMDAAERQFSEDFEQAKAALNQAKALNQELSDTALSLELASLECWFIVERDINEARLFAETMMSSIDASTYPVRYAEMRLCWGYTSEQIGNLNEAAEAYEFAVSEGRRLNEPELLASALGSRGDLRSYRGDYSNALEDLKESYELYSALNDEFFIRYTLNSIANLYARIGEYPQAIEYYRELLVHDEQRGNPGAIAVTVYNIGRSLESKGDLEEARSHFERVVTLAQQARDGNLEYSARRSLASILLKRQQPKEALAILNEVIAFFERQKDPQMIAITRASRGMAFRLLGQPKAAIIDLDLALEEFLAGQNVRGIAEVELERAKTFAAAGEYEQAYQALSQHVQAHATLDLNLREEQTTRMRVLFDSEQKEKTNAALLREKALQQKQLEDSRRIRWLQSMTLLLAVALIIVLLMLIAKHLRQSRRMSAMAMTDELTQIANRRHIFQFAEQQIAQSKRYRSPFTVLVMDIDYFKRINDTYGHNAGDLVLQKLAKAMSGELREGDKLGRTGGEEFMAVLPMTEYRSAMDVAERLKTAVAQLEFKTIDPALTVTVSIGVAQWREGDNNVSLIMRRADDALYRAKGAGRNKVELAD</sequence>
<feature type="repeat" description="TPR" evidence="5">
    <location>
        <begin position="226"/>
        <end position="259"/>
    </location>
</feature>
<dbReference type="InterPro" id="IPR029787">
    <property type="entry name" value="Nucleotide_cyclase"/>
</dbReference>
<keyword evidence="5" id="KW-0802">TPR repeat</keyword>
<dbReference type="CDD" id="cd01949">
    <property type="entry name" value="GGDEF"/>
    <property type="match status" value="1"/>
</dbReference>
<dbReference type="InterPro" id="IPR043128">
    <property type="entry name" value="Rev_trsase/Diguanyl_cyclase"/>
</dbReference>
<dbReference type="Pfam" id="PF13176">
    <property type="entry name" value="TPR_7"/>
    <property type="match status" value="1"/>
</dbReference>
<dbReference type="PROSITE" id="PS50887">
    <property type="entry name" value="GGDEF"/>
    <property type="match status" value="1"/>
</dbReference>
<evidence type="ECO:0000256" key="3">
    <source>
        <dbReference type="ARBA" id="ARBA00012528"/>
    </source>
</evidence>
<feature type="repeat" description="TPR" evidence="5">
    <location>
        <begin position="266"/>
        <end position="299"/>
    </location>
</feature>
<protein>
    <recommendedName>
        <fullName evidence="3">diguanylate cyclase</fullName>
        <ecNumber evidence="3">2.7.7.65</ecNumber>
    </recommendedName>
</protein>
<evidence type="ECO:0000313" key="10">
    <source>
        <dbReference type="Proteomes" id="UP000295375"/>
    </source>
</evidence>
<dbReference type="EC" id="2.7.7.65" evidence="3"/>